<gene>
    <name evidence="2" type="ORF">soil367_04240</name>
</gene>
<name>A0A4P7XGA5_9ALTE</name>
<dbReference type="Proteomes" id="UP000298049">
    <property type="component" value="Chromosome"/>
</dbReference>
<keyword evidence="1" id="KW-1133">Transmembrane helix</keyword>
<proteinExistence type="predicted"/>
<dbReference type="KEGG" id="hmi:soil367_04240"/>
<keyword evidence="3" id="KW-1185">Reference proteome</keyword>
<keyword evidence="1" id="KW-0812">Transmembrane</keyword>
<organism evidence="2 3">
    <name type="scientific">Hydrocarboniclastica marina</name>
    <dbReference type="NCBI Taxonomy" id="2259620"/>
    <lineage>
        <taxon>Bacteria</taxon>
        <taxon>Pseudomonadati</taxon>
        <taxon>Pseudomonadota</taxon>
        <taxon>Gammaproteobacteria</taxon>
        <taxon>Alteromonadales</taxon>
        <taxon>Alteromonadaceae</taxon>
        <taxon>Hydrocarboniclastica</taxon>
    </lineage>
</organism>
<dbReference type="AlphaFoldDB" id="A0A4P7XGA5"/>
<dbReference type="EMBL" id="CP031093">
    <property type="protein sequence ID" value="QCF25202.1"/>
    <property type="molecule type" value="Genomic_DNA"/>
</dbReference>
<dbReference type="OrthoDB" id="5569428at2"/>
<dbReference type="InterPro" id="IPR009937">
    <property type="entry name" value="Phage_holin_3_6"/>
</dbReference>
<accession>A0A4P7XGA5</accession>
<evidence type="ECO:0000256" key="1">
    <source>
        <dbReference type="SAM" id="Phobius"/>
    </source>
</evidence>
<dbReference type="Pfam" id="PF07332">
    <property type="entry name" value="Phage_holin_3_6"/>
    <property type="match status" value="1"/>
</dbReference>
<dbReference type="RefSeq" id="WP_136547214.1">
    <property type="nucleotide sequence ID" value="NZ_CP031093.1"/>
</dbReference>
<evidence type="ECO:0000313" key="3">
    <source>
        <dbReference type="Proteomes" id="UP000298049"/>
    </source>
</evidence>
<evidence type="ECO:0000313" key="2">
    <source>
        <dbReference type="EMBL" id="QCF25202.1"/>
    </source>
</evidence>
<keyword evidence="1" id="KW-0472">Membrane</keyword>
<feature type="transmembrane region" description="Helical" evidence="1">
    <location>
        <begin position="50"/>
        <end position="71"/>
    </location>
</feature>
<sequence>MDEQRDPNRSLTSLISELADESSALVRQEVALAKAEAQEKVTQLTNGIKYLVIGGAILIAGLFYILDAVVYGIARLMPEQYQLWLAALIVGVVVGVIGLVLLKKGEKNVQGTNLQPRRTVRSVKLDTQLVKGHSQ</sequence>
<protein>
    <submittedName>
        <fullName evidence="2">Phage holin family protein</fullName>
    </submittedName>
</protein>
<feature type="transmembrane region" description="Helical" evidence="1">
    <location>
        <begin position="83"/>
        <end position="102"/>
    </location>
</feature>
<reference evidence="2 3" key="1">
    <citation type="submission" date="2018-07" db="EMBL/GenBank/DDBJ databases">
        <title>Marsedoiliclastica nanhaica gen. nov. sp. nov., a novel marine hydrocarbonoclastic bacterium isolated from an in-situ enriched hydrocarbon-degrading consortium in deep-sea sediment.</title>
        <authorList>
            <person name="Dong C."/>
            <person name="Ma T."/>
            <person name="Liu R."/>
            <person name="Shao Z."/>
        </authorList>
    </citation>
    <scope>NUCLEOTIDE SEQUENCE [LARGE SCALE GENOMIC DNA]</scope>
    <source>
        <strain evidence="3">soil36-7</strain>
    </source>
</reference>